<organism evidence="7 8">
    <name type="scientific">Ramlibacter agri</name>
    <dbReference type="NCBI Taxonomy" id="2728837"/>
    <lineage>
        <taxon>Bacteria</taxon>
        <taxon>Pseudomonadati</taxon>
        <taxon>Pseudomonadota</taxon>
        <taxon>Betaproteobacteria</taxon>
        <taxon>Burkholderiales</taxon>
        <taxon>Comamonadaceae</taxon>
        <taxon>Ramlibacter</taxon>
    </lineage>
</organism>
<dbReference type="Pfam" id="PF02653">
    <property type="entry name" value="BPD_transp_2"/>
    <property type="match status" value="1"/>
</dbReference>
<accession>A0A848H914</accession>
<dbReference type="CDD" id="cd06581">
    <property type="entry name" value="TM_PBP1_LivM_like"/>
    <property type="match status" value="1"/>
</dbReference>
<evidence type="ECO:0000256" key="3">
    <source>
        <dbReference type="ARBA" id="ARBA00022692"/>
    </source>
</evidence>
<dbReference type="InterPro" id="IPR001851">
    <property type="entry name" value="ABC_transp_permease"/>
</dbReference>
<feature type="transmembrane region" description="Helical" evidence="6">
    <location>
        <begin position="57"/>
        <end position="77"/>
    </location>
</feature>
<evidence type="ECO:0000313" key="8">
    <source>
        <dbReference type="Proteomes" id="UP000541185"/>
    </source>
</evidence>
<dbReference type="GO" id="GO:0015658">
    <property type="term" value="F:branched-chain amino acid transmembrane transporter activity"/>
    <property type="evidence" value="ECO:0007669"/>
    <property type="project" value="InterPro"/>
</dbReference>
<dbReference type="EMBL" id="JABBFX010000003">
    <property type="protein sequence ID" value="NML47265.1"/>
    <property type="molecule type" value="Genomic_DNA"/>
</dbReference>
<keyword evidence="3 6" id="KW-0812">Transmembrane</keyword>
<dbReference type="AlphaFoldDB" id="A0A848H914"/>
<feature type="transmembrane region" description="Helical" evidence="6">
    <location>
        <begin position="244"/>
        <end position="272"/>
    </location>
</feature>
<dbReference type="PANTHER" id="PTHR30482">
    <property type="entry name" value="HIGH-AFFINITY BRANCHED-CHAIN AMINO ACID TRANSPORT SYSTEM PERMEASE"/>
    <property type="match status" value="1"/>
</dbReference>
<evidence type="ECO:0000256" key="5">
    <source>
        <dbReference type="ARBA" id="ARBA00023136"/>
    </source>
</evidence>
<feature type="transmembrane region" description="Helical" evidence="6">
    <location>
        <begin position="111"/>
        <end position="128"/>
    </location>
</feature>
<feature type="transmembrane region" description="Helical" evidence="6">
    <location>
        <begin position="30"/>
        <end position="50"/>
    </location>
</feature>
<evidence type="ECO:0000256" key="2">
    <source>
        <dbReference type="ARBA" id="ARBA00022475"/>
    </source>
</evidence>
<keyword evidence="8" id="KW-1185">Reference proteome</keyword>
<comment type="caution">
    <text evidence="7">The sequence shown here is derived from an EMBL/GenBank/DDBJ whole genome shotgun (WGS) entry which is preliminary data.</text>
</comment>
<dbReference type="Proteomes" id="UP000541185">
    <property type="component" value="Unassembled WGS sequence"/>
</dbReference>
<evidence type="ECO:0000256" key="6">
    <source>
        <dbReference type="SAM" id="Phobius"/>
    </source>
</evidence>
<reference evidence="7 8" key="1">
    <citation type="submission" date="2020-04" db="EMBL/GenBank/DDBJ databases">
        <title>Ramlibacter sp. G-1-2-2 isolated from soil.</title>
        <authorList>
            <person name="Dahal R.H."/>
        </authorList>
    </citation>
    <scope>NUCLEOTIDE SEQUENCE [LARGE SCALE GENOMIC DNA]</scope>
    <source>
        <strain evidence="7 8">G-1-2-2</strain>
    </source>
</reference>
<dbReference type="PANTHER" id="PTHR30482:SF20">
    <property type="entry name" value="HIGH-AFFINITY BRANCHED-CHAIN AMINO ACID TRANSPORT SYSTEM PERMEASE PROTEIN LIVM"/>
    <property type="match status" value="1"/>
</dbReference>
<name>A0A848H914_9BURK</name>
<dbReference type="InterPro" id="IPR043428">
    <property type="entry name" value="LivM-like"/>
</dbReference>
<feature type="transmembrane region" description="Helical" evidence="6">
    <location>
        <begin position="160"/>
        <end position="179"/>
    </location>
</feature>
<keyword evidence="2" id="KW-1003">Cell membrane</keyword>
<protein>
    <submittedName>
        <fullName evidence="7">Branched-chain amino acid ABC transporter permease</fullName>
    </submittedName>
</protein>
<keyword evidence="5 6" id="KW-0472">Membrane</keyword>
<evidence type="ECO:0000256" key="4">
    <source>
        <dbReference type="ARBA" id="ARBA00022989"/>
    </source>
</evidence>
<comment type="subcellular location">
    <subcellularLocation>
        <location evidence="1">Cell membrane</location>
        <topology evidence="1">Multi-pass membrane protein</topology>
    </subcellularLocation>
</comment>
<keyword evidence="4 6" id="KW-1133">Transmembrane helix</keyword>
<dbReference type="RefSeq" id="WP_169421549.1">
    <property type="nucleotide sequence ID" value="NZ_JABBFX010000003.1"/>
</dbReference>
<feature type="transmembrane region" description="Helical" evidence="6">
    <location>
        <begin position="83"/>
        <end position="104"/>
    </location>
</feature>
<sequence>MRRLSLHPVARAVLLALVLALAASRLPSFQLFLVGQLSLVITVTVAMTILMGGAGLLSLSSAAFFAIGAYGLLLMMAKLGVPLLLGAVLAVALCALLGAVLGLVSLRLSGFHLAIITLGFLQVLLAWLKRGGDFTGGGYGLVTPKLSVPFTGSALRVADVAIFAVFLMALAVAAGVALMQSRIGRAWLAGRDNENSARMLGIDVNRMRVLAFTFASALTGLAGTLHPLLLGVTNPNAYTVDLSIFHITLVVVGGMTGSMVGAVVAPILLYFVPEAFRQLGEWRDFFYAGVLIATLVFMRRGIGPALSPWLSRLARRKEAA</sequence>
<gene>
    <name evidence="7" type="ORF">HHL11_26190</name>
</gene>
<feature type="transmembrane region" description="Helical" evidence="6">
    <location>
        <begin position="284"/>
        <end position="302"/>
    </location>
</feature>
<evidence type="ECO:0000256" key="1">
    <source>
        <dbReference type="ARBA" id="ARBA00004651"/>
    </source>
</evidence>
<evidence type="ECO:0000313" key="7">
    <source>
        <dbReference type="EMBL" id="NML47265.1"/>
    </source>
</evidence>
<feature type="transmembrane region" description="Helical" evidence="6">
    <location>
        <begin position="209"/>
        <end position="232"/>
    </location>
</feature>
<proteinExistence type="predicted"/>
<dbReference type="GO" id="GO:0005886">
    <property type="term" value="C:plasma membrane"/>
    <property type="evidence" value="ECO:0007669"/>
    <property type="project" value="UniProtKB-SubCell"/>
</dbReference>